<comment type="caution">
    <text evidence="3">The sequence shown here is derived from an EMBL/GenBank/DDBJ whole genome shotgun (WGS) entry which is preliminary data.</text>
</comment>
<protein>
    <submittedName>
        <fullName evidence="3">Peptidase C39 family protein</fullName>
    </submittedName>
</protein>
<accession>A0A6L9S5U7</accession>
<dbReference type="AlphaFoldDB" id="A0A6L9S5U7"/>
<proteinExistence type="predicted"/>
<dbReference type="Pfam" id="PF13529">
    <property type="entry name" value="Peptidase_C39_2"/>
    <property type="match status" value="1"/>
</dbReference>
<keyword evidence="4" id="KW-1185">Reference proteome</keyword>
<evidence type="ECO:0000313" key="4">
    <source>
        <dbReference type="Proteomes" id="UP000475214"/>
    </source>
</evidence>
<dbReference type="InterPro" id="IPR039563">
    <property type="entry name" value="Peptidase_C39_single_dom"/>
</dbReference>
<evidence type="ECO:0000256" key="1">
    <source>
        <dbReference type="SAM" id="MobiDB-lite"/>
    </source>
</evidence>
<feature type="region of interest" description="Disordered" evidence="1">
    <location>
        <begin position="110"/>
        <end position="151"/>
    </location>
</feature>
<dbReference type="EMBL" id="JAAGOA010000004">
    <property type="protein sequence ID" value="NED99877.1"/>
    <property type="molecule type" value="Genomic_DNA"/>
</dbReference>
<organism evidence="3 4">
    <name type="scientific">Phytoactinopolyspora halotolerans</name>
    <dbReference type="NCBI Taxonomy" id="1981512"/>
    <lineage>
        <taxon>Bacteria</taxon>
        <taxon>Bacillati</taxon>
        <taxon>Actinomycetota</taxon>
        <taxon>Actinomycetes</taxon>
        <taxon>Jiangellales</taxon>
        <taxon>Jiangellaceae</taxon>
        <taxon>Phytoactinopolyspora</taxon>
    </lineage>
</organism>
<evidence type="ECO:0000313" key="3">
    <source>
        <dbReference type="EMBL" id="NED99877.1"/>
    </source>
</evidence>
<sequence length="418" mass="44827">MMLGVAGTTSGVDVQTDARGRADQWEYATWTSPATELEFGASEVVASWGASTPGDSWISVEVQGTYEDGSTTPWYNLGNWDARDSGIERASVDSQSDGRSSVLVDTLVVGTQADGDPENPDDRDQGTAAPRDPGAETELDSGGEAGERSLDEPLLDAYQLRVTMYRPQGSLVMPRVWTLAAMASDVPDRTSVETSEGGLAWGEELNVPARSTNVHRDAYPEYGGGASWSSPAATTMVMEYFGVVPSREDMAWIDAGYTDPQVAHAARSVWDHALAGTGNWSFNAAYAATFPQLDAFVTRLRSLNDVERFIDAGIPVITSSLAFRASELDGANYGTGGHSMVVVGFTEDGDVIVNDPAARSNTSVRRVYDRAQFEEIWLRTERSLASGETGSGHGGVAQIIRPYDIELPDDDADASAPW</sequence>
<dbReference type="Gene3D" id="3.90.70.10">
    <property type="entry name" value="Cysteine proteinases"/>
    <property type="match status" value="1"/>
</dbReference>
<name>A0A6L9S5U7_9ACTN</name>
<dbReference type="InterPro" id="IPR039564">
    <property type="entry name" value="Peptidase_C39-like"/>
</dbReference>
<evidence type="ECO:0000259" key="2">
    <source>
        <dbReference type="Pfam" id="PF13529"/>
    </source>
</evidence>
<gene>
    <name evidence="3" type="ORF">G1H10_06820</name>
</gene>
<reference evidence="3 4" key="1">
    <citation type="submission" date="2020-02" db="EMBL/GenBank/DDBJ databases">
        <authorList>
            <person name="Li X.-J."/>
            <person name="Han X.-M."/>
        </authorList>
    </citation>
    <scope>NUCLEOTIDE SEQUENCE [LARGE SCALE GENOMIC DNA]</scope>
    <source>
        <strain evidence="3 4">CCTCC AB 2017055</strain>
    </source>
</reference>
<feature type="domain" description="Peptidase C39-like" evidence="2">
    <location>
        <begin position="225"/>
        <end position="357"/>
    </location>
</feature>
<dbReference type="CDD" id="cd02549">
    <property type="entry name" value="Peptidase_C39A"/>
    <property type="match status" value="1"/>
</dbReference>
<dbReference type="Proteomes" id="UP000475214">
    <property type="component" value="Unassembled WGS sequence"/>
</dbReference>